<feature type="compositionally biased region" description="Acidic residues" evidence="1">
    <location>
        <begin position="59"/>
        <end position="116"/>
    </location>
</feature>
<evidence type="ECO:0000313" key="3">
    <source>
        <dbReference type="Proteomes" id="UP001176961"/>
    </source>
</evidence>
<feature type="region of interest" description="Disordered" evidence="1">
    <location>
        <begin position="26"/>
        <end position="116"/>
    </location>
</feature>
<dbReference type="Proteomes" id="UP001176961">
    <property type="component" value="Unassembled WGS sequence"/>
</dbReference>
<evidence type="ECO:0000313" key="2">
    <source>
        <dbReference type="EMBL" id="CAJ0607464.1"/>
    </source>
</evidence>
<name>A0AA36HB45_CYLNA</name>
<reference evidence="2" key="1">
    <citation type="submission" date="2023-07" db="EMBL/GenBank/DDBJ databases">
        <authorList>
            <consortium name="CYATHOMIX"/>
        </authorList>
    </citation>
    <scope>NUCLEOTIDE SEQUENCE</scope>
    <source>
        <strain evidence="2">N/A</strain>
    </source>
</reference>
<dbReference type="AlphaFoldDB" id="A0AA36HB45"/>
<feature type="compositionally biased region" description="Acidic residues" evidence="1">
    <location>
        <begin position="35"/>
        <end position="52"/>
    </location>
</feature>
<organism evidence="2 3">
    <name type="scientific">Cylicocyclus nassatus</name>
    <name type="common">Nematode worm</name>
    <dbReference type="NCBI Taxonomy" id="53992"/>
    <lineage>
        <taxon>Eukaryota</taxon>
        <taxon>Metazoa</taxon>
        <taxon>Ecdysozoa</taxon>
        <taxon>Nematoda</taxon>
        <taxon>Chromadorea</taxon>
        <taxon>Rhabditida</taxon>
        <taxon>Rhabditina</taxon>
        <taxon>Rhabditomorpha</taxon>
        <taxon>Strongyloidea</taxon>
        <taxon>Strongylidae</taxon>
        <taxon>Cylicocyclus</taxon>
    </lineage>
</organism>
<dbReference type="EMBL" id="CATQJL010000316">
    <property type="protein sequence ID" value="CAJ0607464.1"/>
    <property type="molecule type" value="Genomic_DNA"/>
</dbReference>
<comment type="caution">
    <text evidence="2">The sequence shown here is derived from an EMBL/GenBank/DDBJ whole genome shotgun (WGS) entry which is preliminary data.</text>
</comment>
<gene>
    <name evidence="2" type="ORF">CYNAS_LOCUS19447</name>
</gene>
<keyword evidence="3" id="KW-1185">Reference proteome</keyword>
<sequence length="161" mass="18120">MNLECSGDDAYNVWAFLKFKQIKKSDLGKNSQELDPTEETDHEEDVDTDDAFVETVVEQPEEDEETGEEGEAEEIPAEVAEAEENEEEAPDTEEESLADEEEPEEAPVEEGIVEGEPEEVLEVFVAGNFEQRIKQVAIPDSINFGLNHDYHCKELDAELTQ</sequence>
<protein>
    <submittedName>
        <fullName evidence="2">Uncharacterized protein</fullName>
    </submittedName>
</protein>
<evidence type="ECO:0000256" key="1">
    <source>
        <dbReference type="SAM" id="MobiDB-lite"/>
    </source>
</evidence>
<accession>A0AA36HB45</accession>
<proteinExistence type="predicted"/>